<sequence length="982" mass="109530">MSVTLHTNLGDIKCEIACDEVSKTAENFLALCASGYYDGTIFHRNIKGFMIQGGDPTGTGKGGTSIWGKKFNDEIRESLKHNARGTLSMANSGPNTNGSQFFLTYAKQPHLNGLYTVFGKVIHGFEVLDLMEKTQTGPGDRPLAEIRINRGINMLLTGDEHCIGRLVEDMRFQIESTAVSGKHCKIYRKNLTVEGLEHPSNRHASVFLKDTSTNGTYLNWKKLNKSSPELKLKHGDIVSFAAAPHHELAFAFVYREVLRSTHLMEGSVAKRKSEEIVSENKRLKGIGIGAPEGPISLDDFRSLQRSNTELRKQLESQVLVIDTLRNEHRATIEHHDSELKEMKESITKSYLDQLKELQHMLDVKQKEVVEVNRVSAEQKHALEDLSERLSASRQSCIEANEIIKSHKASISELETQLEEERDQRREERQKAVADLKVALQKVQSEAQEEIKRQSHAAAQRERELQEEINKLQEREKKWCSQVESLRPKLEEARQKLVISDNKVRQLEAQVGEEQLASTNGRKRVEELEQELKQLRKELETEKQAAREEAWAKVSALELEINATVRDLDFERRRLKGARERIMLRETQLRAFYSTTEEISVLFAKQQEQLKAMQKTLEDEENYENTSVDIDLNLPTENMNGSLVREKEMKGYRSNSGGKAGSATSAQRFDENQVVSSGEASVTEKHECDIRSQGEGEYTQEEFTSANRHANGGFGSDIDGIFTAPILEGDAIGTEQVLETESPGIDGDRNVDMNKCGSLAGETMQLDDEAHLHESDERVQTTSQAALHTSQSDKYLENQKAMEDTEPGGTIRTADLLASEVAGSWACSTAPSIHGENESPTSRDNDKRGGAGLHDSNGPVAESQSTPTSVAAAGRCSHQRLALNEMSGIVALSEMIGIVAPDMKEQFRAVDNDCDGRREKEGSTSNSDTEGCADSDDNVPECAKGESISDYETEGSDQPDEDKKHDAMDNMDEDDDTQEDSLQ</sequence>
<evidence type="ECO:0000313" key="1">
    <source>
        <dbReference type="EMBL" id="KAG8653642.1"/>
    </source>
</evidence>
<dbReference type="EMBL" id="CM004391">
    <property type="protein sequence ID" value="KAG8653642.1"/>
    <property type="molecule type" value="Genomic_DNA"/>
</dbReference>
<reference evidence="2" key="1">
    <citation type="journal article" date="2016" name="Nat. Biotechnol.">
        <title>Sequencing wild and cultivated cassava and related species reveals extensive interspecific hybridization and genetic diversity.</title>
        <authorList>
            <person name="Bredeson J.V."/>
            <person name="Lyons J.B."/>
            <person name="Prochnik S.E."/>
            <person name="Wu G.A."/>
            <person name="Ha C.M."/>
            <person name="Edsinger-Gonzales E."/>
            <person name="Grimwood J."/>
            <person name="Schmutz J."/>
            <person name="Rabbi I.Y."/>
            <person name="Egesi C."/>
            <person name="Nauluvula P."/>
            <person name="Lebot V."/>
            <person name="Ndunguru J."/>
            <person name="Mkamilo G."/>
            <person name="Bart R.S."/>
            <person name="Setter T.L."/>
            <person name="Gleadow R.M."/>
            <person name="Kulakow P."/>
            <person name="Ferguson M.E."/>
            <person name="Rounsley S."/>
            <person name="Rokhsar D.S."/>
        </authorList>
    </citation>
    <scope>NUCLEOTIDE SEQUENCE [LARGE SCALE GENOMIC DNA]</scope>
    <source>
        <strain evidence="2">cv. AM560-2</strain>
    </source>
</reference>
<organism evidence="1 2">
    <name type="scientific">Manihot esculenta</name>
    <name type="common">Cassava</name>
    <name type="synonym">Jatropha manihot</name>
    <dbReference type="NCBI Taxonomy" id="3983"/>
    <lineage>
        <taxon>Eukaryota</taxon>
        <taxon>Viridiplantae</taxon>
        <taxon>Streptophyta</taxon>
        <taxon>Embryophyta</taxon>
        <taxon>Tracheophyta</taxon>
        <taxon>Spermatophyta</taxon>
        <taxon>Magnoliopsida</taxon>
        <taxon>eudicotyledons</taxon>
        <taxon>Gunneridae</taxon>
        <taxon>Pentapetalae</taxon>
        <taxon>rosids</taxon>
        <taxon>fabids</taxon>
        <taxon>Malpighiales</taxon>
        <taxon>Euphorbiaceae</taxon>
        <taxon>Crotonoideae</taxon>
        <taxon>Manihoteae</taxon>
        <taxon>Manihot</taxon>
    </lineage>
</organism>
<gene>
    <name evidence="1" type="ORF">MANES_05G044000v8</name>
</gene>
<comment type="caution">
    <text evidence="1">The sequence shown here is derived from an EMBL/GenBank/DDBJ whole genome shotgun (WGS) entry which is preliminary data.</text>
</comment>
<evidence type="ECO:0000313" key="2">
    <source>
        <dbReference type="Proteomes" id="UP000091857"/>
    </source>
</evidence>
<name>A0ACB7HLM0_MANES</name>
<dbReference type="Proteomes" id="UP000091857">
    <property type="component" value="Chromosome 5"/>
</dbReference>
<protein>
    <submittedName>
        <fullName evidence="1">Uncharacterized protein</fullName>
    </submittedName>
</protein>
<accession>A0ACB7HLM0</accession>
<proteinExistence type="predicted"/>
<keyword evidence="2" id="KW-1185">Reference proteome</keyword>